<keyword evidence="3" id="KW-1185">Reference proteome</keyword>
<dbReference type="EMBL" id="ASPP01022408">
    <property type="protein sequence ID" value="ETO11497.1"/>
    <property type="molecule type" value="Genomic_DNA"/>
</dbReference>
<protein>
    <submittedName>
        <fullName evidence="2">Uncharacterized protein</fullName>
    </submittedName>
</protein>
<evidence type="ECO:0000313" key="2">
    <source>
        <dbReference type="EMBL" id="ETO11497.1"/>
    </source>
</evidence>
<dbReference type="AlphaFoldDB" id="X6MDK0"/>
<evidence type="ECO:0000313" key="3">
    <source>
        <dbReference type="Proteomes" id="UP000023152"/>
    </source>
</evidence>
<name>X6MDK0_RETFI</name>
<feature type="compositionally biased region" description="Basic and acidic residues" evidence="1">
    <location>
        <begin position="13"/>
        <end position="22"/>
    </location>
</feature>
<dbReference type="Proteomes" id="UP000023152">
    <property type="component" value="Unassembled WGS sequence"/>
</dbReference>
<feature type="region of interest" description="Disordered" evidence="1">
    <location>
        <begin position="1"/>
        <end position="127"/>
    </location>
</feature>
<sequence length="157" mass="16498">DNPGTDAPVNITIKKEDEEGRRPTVIKNRSHSRSQSSSQLYVGEVEGEGTRPTGAPIELSEMNSVDATNIGPHPSDVIDLGSHSPDATEPGPHSPDAIELGPHSPDAVSAGNVITSGFKEDDELEEDDDMAEIAEIAAYAENAQNTKNGPTADKSPS</sequence>
<feature type="non-terminal residue" evidence="2">
    <location>
        <position position="1"/>
    </location>
</feature>
<evidence type="ECO:0000256" key="1">
    <source>
        <dbReference type="SAM" id="MobiDB-lite"/>
    </source>
</evidence>
<organism evidence="2 3">
    <name type="scientific">Reticulomyxa filosa</name>
    <dbReference type="NCBI Taxonomy" id="46433"/>
    <lineage>
        <taxon>Eukaryota</taxon>
        <taxon>Sar</taxon>
        <taxon>Rhizaria</taxon>
        <taxon>Retaria</taxon>
        <taxon>Foraminifera</taxon>
        <taxon>Monothalamids</taxon>
        <taxon>Reticulomyxidae</taxon>
        <taxon>Reticulomyxa</taxon>
    </lineage>
</organism>
<comment type="caution">
    <text evidence="2">The sequence shown here is derived from an EMBL/GenBank/DDBJ whole genome shotgun (WGS) entry which is preliminary data.</text>
</comment>
<accession>X6MDK0</accession>
<proteinExistence type="predicted"/>
<reference evidence="2 3" key="1">
    <citation type="journal article" date="2013" name="Curr. Biol.">
        <title>The Genome of the Foraminiferan Reticulomyxa filosa.</title>
        <authorList>
            <person name="Glockner G."/>
            <person name="Hulsmann N."/>
            <person name="Schleicher M."/>
            <person name="Noegel A.A."/>
            <person name="Eichinger L."/>
            <person name="Gallinger C."/>
            <person name="Pawlowski J."/>
            <person name="Sierra R."/>
            <person name="Euteneuer U."/>
            <person name="Pillet L."/>
            <person name="Moustafa A."/>
            <person name="Platzer M."/>
            <person name="Groth M."/>
            <person name="Szafranski K."/>
            <person name="Schliwa M."/>
        </authorList>
    </citation>
    <scope>NUCLEOTIDE SEQUENCE [LARGE SCALE GENOMIC DNA]</scope>
</reference>
<gene>
    <name evidence="2" type="ORF">RFI_25879</name>
</gene>